<protein>
    <recommendedName>
        <fullName evidence="8">Solute carrier family 17 member 9</fullName>
    </recommendedName>
</protein>
<evidence type="ECO:0000256" key="1">
    <source>
        <dbReference type="ARBA" id="ARBA00004141"/>
    </source>
</evidence>
<dbReference type="GO" id="GO:0022857">
    <property type="term" value="F:transmembrane transporter activity"/>
    <property type="evidence" value="ECO:0007669"/>
    <property type="project" value="InterPro"/>
</dbReference>
<comment type="subcellular location">
    <subcellularLocation>
        <location evidence="1">Membrane</location>
        <topology evidence="1">Multi-pass membrane protein</topology>
    </subcellularLocation>
</comment>
<dbReference type="Proteomes" id="UP000812440">
    <property type="component" value="Unassembled WGS sequence"/>
</dbReference>
<dbReference type="OrthoDB" id="2985014at2759"/>
<sequence length="173" mass="19099">MPTFFKERFPQSKGWVFNVVPWLFAIPAAILSGFLSDFLIAQGYKPIWVRKLMQMVGMGFFSTFIFFLAHTSSYCLAVVYASVALGLQTFNHSGITVNVQDLAPTRAGFLFGVANTGGALAGVVLVYLSGYLIDTTGSWNSMFHLLIVVNLLGLIIFLEFAKSERVDTETIHV</sequence>
<dbReference type="FunFam" id="1.20.1250.20:FF:000150">
    <property type="entry name" value="Solute carrier family 17 member 9"/>
    <property type="match status" value="1"/>
</dbReference>
<reference evidence="6" key="1">
    <citation type="thesis" date="2020" institute="ProQuest LLC" country="789 East Eisenhower Parkway, Ann Arbor, MI, USA">
        <title>Comparative Genomics and Chromosome Evolution.</title>
        <authorList>
            <person name="Mudd A.B."/>
        </authorList>
    </citation>
    <scope>NUCLEOTIDE SEQUENCE</scope>
    <source>
        <strain evidence="6">Female2</strain>
        <tissue evidence="6">Blood</tissue>
    </source>
</reference>
<keyword evidence="2 5" id="KW-0812">Transmembrane</keyword>
<dbReference type="GO" id="GO:0016020">
    <property type="term" value="C:membrane"/>
    <property type="evidence" value="ECO:0007669"/>
    <property type="project" value="UniProtKB-SubCell"/>
</dbReference>
<dbReference type="Gene3D" id="1.20.1250.20">
    <property type="entry name" value="MFS general substrate transporter like domains"/>
    <property type="match status" value="1"/>
</dbReference>
<evidence type="ECO:0008006" key="8">
    <source>
        <dbReference type="Google" id="ProtNLM"/>
    </source>
</evidence>
<gene>
    <name evidence="6" type="ORF">GDO86_019862</name>
</gene>
<evidence type="ECO:0000313" key="6">
    <source>
        <dbReference type="EMBL" id="KAG8430854.1"/>
    </source>
</evidence>
<dbReference type="EMBL" id="JAACNH010000561">
    <property type="protein sequence ID" value="KAG8430854.1"/>
    <property type="molecule type" value="Genomic_DNA"/>
</dbReference>
<dbReference type="AlphaFoldDB" id="A0A8T2II72"/>
<dbReference type="InterPro" id="IPR050382">
    <property type="entry name" value="MFS_Na/Anion_cotransporter"/>
</dbReference>
<evidence type="ECO:0000256" key="4">
    <source>
        <dbReference type="ARBA" id="ARBA00023136"/>
    </source>
</evidence>
<comment type="caution">
    <text evidence="6">The sequence shown here is derived from an EMBL/GenBank/DDBJ whole genome shotgun (WGS) entry which is preliminary data.</text>
</comment>
<feature type="transmembrane region" description="Helical" evidence="5">
    <location>
        <begin position="20"/>
        <end position="40"/>
    </location>
</feature>
<dbReference type="InterPro" id="IPR011701">
    <property type="entry name" value="MFS"/>
</dbReference>
<evidence type="ECO:0000256" key="5">
    <source>
        <dbReference type="SAM" id="Phobius"/>
    </source>
</evidence>
<dbReference type="Pfam" id="PF07690">
    <property type="entry name" value="MFS_1"/>
    <property type="match status" value="1"/>
</dbReference>
<dbReference type="SUPFAM" id="SSF103473">
    <property type="entry name" value="MFS general substrate transporter"/>
    <property type="match status" value="1"/>
</dbReference>
<keyword evidence="3 5" id="KW-1133">Transmembrane helix</keyword>
<dbReference type="PANTHER" id="PTHR11662">
    <property type="entry name" value="SOLUTE CARRIER FAMILY 17"/>
    <property type="match status" value="1"/>
</dbReference>
<evidence type="ECO:0000256" key="3">
    <source>
        <dbReference type="ARBA" id="ARBA00022989"/>
    </source>
</evidence>
<name>A0A8T2II72_9PIPI</name>
<evidence type="ECO:0000313" key="7">
    <source>
        <dbReference type="Proteomes" id="UP000812440"/>
    </source>
</evidence>
<evidence type="ECO:0000256" key="2">
    <source>
        <dbReference type="ARBA" id="ARBA00022692"/>
    </source>
</evidence>
<dbReference type="GO" id="GO:0015867">
    <property type="term" value="P:ATP transport"/>
    <property type="evidence" value="ECO:0007669"/>
    <property type="project" value="TreeGrafter"/>
</dbReference>
<keyword evidence="4 5" id="KW-0472">Membrane</keyword>
<accession>A0A8T2II72</accession>
<organism evidence="6 7">
    <name type="scientific">Hymenochirus boettgeri</name>
    <name type="common">Congo dwarf clawed frog</name>
    <dbReference type="NCBI Taxonomy" id="247094"/>
    <lineage>
        <taxon>Eukaryota</taxon>
        <taxon>Metazoa</taxon>
        <taxon>Chordata</taxon>
        <taxon>Craniata</taxon>
        <taxon>Vertebrata</taxon>
        <taxon>Euteleostomi</taxon>
        <taxon>Amphibia</taxon>
        <taxon>Batrachia</taxon>
        <taxon>Anura</taxon>
        <taxon>Pipoidea</taxon>
        <taxon>Pipidae</taxon>
        <taxon>Pipinae</taxon>
        <taxon>Hymenochirus</taxon>
    </lineage>
</organism>
<dbReference type="InterPro" id="IPR036259">
    <property type="entry name" value="MFS_trans_sf"/>
</dbReference>
<feature type="transmembrane region" description="Helical" evidence="5">
    <location>
        <begin position="142"/>
        <end position="161"/>
    </location>
</feature>
<dbReference type="PANTHER" id="PTHR11662:SF279">
    <property type="entry name" value="VOLTAGE-GATED PURINE NUCLEOTIDE UNIPORTER SLC17A9"/>
    <property type="match status" value="1"/>
</dbReference>
<keyword evidence="7" id="KW-1185">Reference proteome</keyword>
<proteinExistence type="predicted"/>
<feature type="transmembrane region" description="Helical" evidence="5">
    <location>
        <begin position="109"/>
        <end position="130"/>
    </location>
</feature>